<reference evidence="2 3" key="1">
    <citation type="submission" date="2019-04" db="EMBL/GenBank/DDBJ databases">
        <title>Draft genome of the big-headed turtle Platysternon megacephalum.</title>
        <authorList>
            <person name="Gong S."/>
        </authorList>
    </citation>
    <scope>NUCLEOTIDE SEQUENCE [LARGE SCALE GENOMIC DNA]</scope>
    <source>
        <strain evidence="2">DO16091913</strain>
        <tissue evidence="2">Muscle</tissue>
    </source>
</reference>
<dbReference type="Gene3D" id="1.10.10.41">
    <property type="entry name" value="Yeast DNA topoisomerase - domain 1"/>
    <property type="match status" value="1"/>
</dbReference>
<dbReference type="InterPro" id="IPR036202">
    <property type="entry name" value="TopoI_DNA-bd_euk_N_sf"/>
</dbReference>
<evidence type="ECO:0000313" key="2">
    <source>
        <dbReference type="EMBL" id="TFK01576.1"/>
    </source>
</evidence>
<proteinExistence type="predicted"/>
<dbReference type="Pfam" id="PF02919">
    <property type="entry name" value="Topoisom_I_N"/>
    <property type="match status" value="1"/>
</dbReference>
<dbReference type="EMBL" id="QXTE01000223">
    <property type="protein sequence ID" value="TFK01576.1"/>
    <property type="molecule type" value="Genomic_DNA"/>
</dbReference>
<keyword evidence="3" id="KW-1185">Reference proteome</keyword>
<dbReference type="GO" id="GO:0006265">
    <property type="term" value="P:DNA topological change"/>
    <property type="evidence" value="ECO:0007669"/>
    <property type="project" value="InterPro"/>
</dbReference>
<comment type="caution">
    <text evidence="2">The sequence shown here is derived from an EMBL/GenBank/DDBJ whole genome shotgun (WGS) entry which is preliminary data.</text>
</comment>
<dbReference type="Proteomes" id="UP000297703">
    <property type="component" value="Unassembled WGS sequence"/>
</dbReference>
<gene>
    <name evidence="2" type="ORF">DR999_PMT16210</name>
</gene>
<dbReference type="PANTHER" id="PTHR10290">
    <property type="entry name" value="DNA TOPOISOMERASE I"/>
    <property type="match status" value="1"/>
</dbReference>
<protein>
    <submittedName>
        <fullName evidence="2">Meprin A subunit beta</fullName>
    </submittedName>
</protein>
<dbReference type="InterPro" id="IPR051062">
    <property type="entry name" value="Topoisomerase_IB"/>
</dbReference>
<evidence type="ECO:0000313" key="3">
    <source>
        <dbReference type="Proteomes" id="UP000297703"/>
    </source>
</evidence>
<dbReference type="STRING" id="55544.A0A4D9DUS7"/>
<dbReference type="GO" id="GO:0007059">
    <property type="term" value="P:chromosome segregation"/>
    <property type="evidence" value="ECO:0007669"/>
    <property type="project" value="TreeGrafter"/>
</dbReference>
<dbReference type="GO" id="GO:0005694">
    <property type="term" value="C:chromosome"/>
    <property type="evidence" value="ECO:0007669"/>
    <property type="project" value="InterPro"/>
</dbReference>
<organism evidence="2 3">
    <name type="scientific">Platysternon megacephalum</name>
    <name type="common">big-headed turtle</name>
    <dbReference type="NCBI Taxonomy" id="55544"/>
    <lineage>
        <taxon>Eukaryota</taxon>
        <taxon>Metazoa</taxon>
        <taxon>Chordata</taxon>
        <taxon>Craniata</taxon>
        <taxon>Vertebrata</taxon>
        <taxon>Euteleostomi</taxon>
        <taxon>Archelosauria</taxon>
        <taxon>Testudinata</taxon>
        <taxon>Testudines</taxon>
        <taxon>Cryptodira</taxon>
        <taxon>Durocryptodira</taxon>
        <taxon>Testudinoidea</taxon>
        <taxon>Platysternidae</taxon>
        <taxon>Platysternon</taxon>
    </lineage>
</organism>
<evidence type="ECO:0000259" key="1">
    <source>
        <dbReference type="Pfam" id="PF02919"/>
    </source>
</evidence>
<dbReference type="PANTHER" id="PTHR10290:SF1">
    <property type="entry name" value="DNA TOPOISOMERASE I, MITOCHONDRIAL"/>
    <property type="match status" value="1"/>
</dbReference>
<reference evidence="2 3" key="2">
    <citation type="submission" date="2019-04" db="EMBL/GenBank/DDBJ databases">
        <title>The genome sequence of big-headed turtle.</title>
        <authorList>
            <person name="Gong S."/>
        </authorList>
    </citation>
    <scope>NUCLEOTIDE SEQUENCE [LARGE SCALE GENOMIC DNA]</scope>
    <source>
        <strain evidence="2">DO16091913</strain>
        <tissue evidence="2">Muscle</tissue>
    </source>
</reference>
<dbReference type="OrthoDB" id="47179at2759"/>
<sequence>MLDHEYTTKEIFQNNFFQDWRKEMTSEERKKIKHLEKCDFKEMHKYFVDKNEARKALPKEEKQKLYSLLGIVTGLRIETSLLKIASDCFIITGSWELPST</sequence>
<name>A0A4D9DUS7_9SAUR</name>
<dbReference type="GO" id="GO:0003677">
    <property type="term" value="F:DNA binding"/>
    <property type="evidence" value="ECO:0007669"/>
    <property type="project" value="InterPro"/>
</dbReference>
<dbReference type="InterPro" id="IPR008336">
    <property type="entry name" value="TopoI_DNA-bd_euk"/>
</dbReference>
<feature type="domain" description="DNA topoisomerase I DNA binding eukaryotic-type" evidence="1">
    <location>
        <begin position="1"/>
        <end position="65"/>
    </location>
</feature>
<dbReference type="GO" id="GO:0003917">
    <property type="term" value="F:DNA topoisomerase type I (single strand cut, ATP-independent) activity"/>
    <property type="evidence" value="ECO:0007669"/>
    <property type="project" value="InterPro"/>
</dbReference>
<accession>A0A4D9DUS7</accession>
<dbReference type="InterPro" id="IPR013034">
    <property type="entry name" value="DNA_topo_DNA_db_N_dom1"/>
</dbReference>
<dbReference type="AlphaFoldDB" id="A0A4D9DUS7"/>
<dbReference type="GO" id="GO:0005730">
    <property type="term" value="C:nucleolus"/>
    <property type="evidence" value="ECO:0007669"/>
    <property type="project" value="TreeGrafter"/>
</dbReference>
<dbReference type="SUPFAM" id="SSF56741">
    <property type="entry name" value="Eukaryotic DNA topoisomerase I, N-terminal DNA-binding fragment"/>
    <property type="match status" value="1"/>
</dbReference>
<dbReference type="GO" id="GO:0006260">
    <property type="term" value="P:DNA replication"/>
    <property type="evidence" value="ECO:0007669"/>
    <property type="project" value="TreeGrafter"/>
</dbReference>